<comment type="caution">
    <text evidence="1">The sequence shown here is derived from an EMBL/GenBank/DDBJ whole genome shotgun (WGS) entry which is preliminary data.</text>
</comment>
<reference evidence="1 2" key="1">
    <citation type="submission" date="2019-04" db="EMBL/GenBank/DDBJ databases">
        <authorList>
            <person name="Feng G."/>
            <person name="Zhang J."/>
            <person name="Zhu H."/>
        </authorList>
    </citation>
    <scope>NUCLEOTIDE SEQUENCE [LARGE SCALE GENOMIC DNA]</scope>
    <source>
        <strain evidence="1 2">9PBR-1</strain>
    </source>
</reference>
<proteinExistence type="predicted"/>
<sequence>MAKPAEYPPHIYQALYTDEAGEVIGLDEVQLLDPVPTARIPELTSLLASDDVYLAYQCGLVLAAWGVEAGVEYLGQLVDTRIDKLVELEPHRLSGEDNVYDVIAEALGIAVLSEYDQHQILLILGRILALYGECYFESRLKATLLRLDASALLPAIKQAVQLALEHKRYYQASQLLPVLAKYDTAYALAQVTQFEQLLGQDERIRYNLAEMREHL</sequence>
<keyword evidence="2" id="KW-1185">Reference proteome</keyword>
<protein>
    <submittedName>
        <fullName evidence="1">Uncharacterized protein</fullName>
    </submittedName>
</protein>
<evidence type="ECO:0000313" key="2">
    <source>
        <dbReference type="Proteomes" id="UP000298471"/>
    </source>
</evidence>
<dbReference type="OrthoDB" id="876778at2"/>
<organism evidence="1 2">
    <name type="scientific">Hymenobacter metallicola</name>
    <dbReference type="NCBI Taxonomy" id="2563114"/>
    <lineage>
        <taxon>Bacteria</taxon>
        <taxon>Pseudomonadati</taxon>
        <taxon>Bacteroidota</taxon>
        <taxon>Cytophagia</taxon>
        <taxon>Cytophagales</taxon>
        <taxon>Hymenobacteraceae</taxon>
        <taxon>Hymenobacter</taxon>
    </lineage>
</organism>
<evidence type="ECO:0000313" key="1">
    <source>
        <dbReference type="EMBL" id="TGE28059.1"/>
    </source>
</evidence>
<dbReference type="RefSeq" id="WP_135391432.1">
    <property type="nucleotide sequence ID" value="NZ_SRMB01000001.1"/>
</dbReference>
<gene>
    <name evidence="1" type="ORF">E5K02_00925</name>
</gene>
<accession>A0A4Z0QFE7</accession>
<dbReference type="EMBL" id="SRMB01000001">
    <property type="protein sequence ID" value="TGE28059.1"/>
    <property type="molecule type" value="Genomic_DNA"/>
</dbReference>
<dbReference type="AlphaFoldDB" id="A0A4Z0QFE7"/>
<dbReference type="Proteomes" id="UP000298471">
    <property type="component" value="Unassembled WGS sequence"/>
</dbReference>
<name>A0A4Z0QFE7_9BACT</name>